<comment type="caution">
    <text evidence="2">The sequence shown here is derived from an EMBL/GenBank/DDBJ whole genome shotgun (WGS) entry which is preliminary data.</text>
</comment>
<dbReference type="InterPro" id="IPR007813">
    <property type="entry name" value="PilN"/>
</dbReference>
<keyword evidence="1" id="KW-1133">Transmembrane helix</keyword>
<reference evidence="2 3" key="1">
    <citation type="journal article" date="2015" name="Nature">
        <title>rRNA introns, odd ribosomes, and small enigmatic genomes across a large radiation of phyla.</title>
        <authorList>
            <person name="Brown C.T."/>
            <person name="Hug L.A."/>
            <person name="Thomas B.C."/>
            <person name="Sharon I."/>
            <person name="Castelle C.J."/>
            <person name="Singh A."/>
            <person name="Wilkins M.J."/>
            <person name="Williams K.H."/>
            <person name="Banfield J.F."/>
        </authorList>
    </citation>
    <scope>NUCLEOTIDE SEQUENCE [LARGE SCALE GENOMIC DNA]</scope>
</reference>
<keyword evidence="1" id="KW-0472">Membrane</keyword>
<organism evidence="2 3">
    <name type="scientific">Candidatus Daviesbacteria bacterium GW2011_GWA2_38_24</name>
    <dbReference type="NCBI Taxonomy" id="1618422"/>
    <lineage>
        <taxon>Bacteria</taxon>
        <taxon>Candidatus Daviesiibacteriota</taxon>
    </lineage>
</organism>
<dbReference type="Pfam" id="PF05137">
    <property type="entry name" value="PilN"/>
    <property type="match status" value="1"/>
</dbReference>
<evidence type="ECO:0008006" key="4">
    <source>
        <dbReference type="Google" id="ProtNLM"/>
    </source>
</evidence>
<keyword evidence="1" id="KW-0812">Transmembrane</keyword>
<dbReference type="InterPro" id="IPR052534">
    <property type="entry name" value="Extracell_DNA_Util/SecSys_Comp"/>
</dbReference>
<protein>
    <recommendedName>
        <fullName evidence="4">Fimbrial assembly family protein</fullName>
    </recommendedName>
</protein>
<accession>A0A0G0JI28</accession>
<name>A0A0G0JI28_9BACT</name>
<dbReference type="PANTHER" id="PTHR40278:SF1">
    <property type="entry name" value="DNA UTILIZATION PROTEIN HOFN"/>
    <property type="match status" value="1"/>
</dbReference>
<gene>
    <name evidence="2" type="ORF">US86_C0005G0038</name>
</gene>
<evidence type="ECO:0000256" key="1">
    <source>
        <dbReference type="SAM" id="Phobius"/>
    </source>
</evidence>
<dbReference type="Proteomes" id="UP000034235">
    <property type="component" value="Unassembled WGS sequence"/>
</dbReference>
<feature type="transmembrane region" description="Helical" evidence="1">
    <location>
        <begin position="40"/>
        <end position="59"/>
    </location>
</feature>
<dbReference type="EMBL" id="LBUP01000005">
    <property type="protein sequence ID" value="KKQ66427.1"/>
    <property type="molecule type" value="Genomic_DNA"/>
</dbReference>
<evidence type="ECO:0000313" key="3">
    <source>
        <dbReference type="Proteomes" id="UP000034235"/>
    </source>
</evidence>
<proteinExistence type="predicted"/>
<dbReference type="PANTHER" id="PTHR40278">
    <property type="entry name" value="DNA UTILIZATION PROTEIN HOFN"/>
    <property type="match status" value="1"/>
</dbReference>
<dbReference type="AlphaFoldDB" id="A0A0G0JI28"/>
<sequence length="190" mass="21061">MLKVSKLNRRKFISINLLPQEVLLAEKDVAKRTLVKKISILVLVLTSLLTAATSGVNIYQKSQVNQLQDQMDQSQQQISALKVKEGLLVSLKQRLGFISNLLSAPSKQADVYNTITTLTPPGVKVLVFNVDAKNKITVSGEASDNSSLEAFFENLTEPDKNQDQIQKVNLDNLSRTANGTFRFETSIELN</sequence>
<evidence type="ECO:0000313" key="2">
    <source>
        <dbReference type="EMBL" id="KKQ66427.1"/>
    </source>
</evidence>